<dbReference type="EMBL" id="JBDLNV010000005">
    <property type="protein sequence ID" value="MFM1724725.1"/>
    <property type="molecule type" value="Genomic_DNA"/>
</dbReference>
<comment type="caution">
    <text evidence="6">The sequence shown here is derived from an EMBL/GenBank/DDBJ whole genome shotgun (WGS) entry which is preliminary data.</text>
</comment>
<dbReference type="NCBIfam" id="TIGR01733">
    <property type="entry name" value="AA-adenyl-dom"/>
    <property type="match status" value="4"/>
</dbReference>
<dbReference type="SUPFAM" id="SSF56801">
    <property type="entry name" value="Acetyl-CoA synthetase-like"/>
    <property type="match status" value="4"/>
</dbReference>
<dbReference type="Pfam" id="PF00975">
    <property type="entry name" value="Thioesterase"/>
    <property type="match status" value="1"/>
</dbReference>
<dbReference type="Proteomes" id="UP001629745">
    <property type="component" value="Unassembled WGS sequence"/>
</dbReference>
<dbReference type="InterPro" id="IPR000873">
    <property type="entry name" value="AMP-dep_synth/lig_dom"/>
</dbReference>
<accession>A0ABW9FIZ9</accession>
<dbReference type="CDD" id="cd17646">
    <property type="entry name" value="A_NRPS_AB3403-like"/>
    <property type="match status" value="2"/>
</dbReference>
<protein>
    <submittedName>
        <fullName evidence="6">Amino acid adenylation domain-containing protein</fullName>
    </submittedName>
</protein>
<gene>
    <name evidence="6" type="ORF">ABEU20_003320</name>
</gene>
<feature type="domain" description="Carrier" evidence="5">
    <location>
        <begin position="1603"/>
        <end position="1678"/>
    </location>
</feature>
<dbReference type="PANTHER" id="PTHR45527:SF1">
    <property type="entry name" value="FATTY ACID SYNTHASE"/>
    <property type="match status" value="1"/>
</dbReference>
<dbReference type="Pfam" id="PF00501">
    <property type="entry name" value="AMP-binding"/>
    <property type="match status" value="4"/>
</dbReference>
<organism evidence="6 7">
    <name type="scientific">Rhodococcus parequi</name>
    <dbReference type="NCBI Taxonomy" id="3137122"/>
    <lineage>
        <taxon>Bacteria</taxon>
        <taxon>Bacillati</taxon>
        <taxon>Actinomycetota</taxon>
        <taxon>Actinomycetes</taxon>
        <taxon>Mycobacteriales</taxon>
        <taxon>Nocardiaceae</taxon>
        <taxon>Rhodococcus</taxon>
    </lineage>
</organism>
<keyword evidence="7" id="KW-1185">Reference proteome</keyword>
<evidence type="ECO:0000313" key="6">
    <source>
        <dbReference type="EMBL" id="MFM1724725.1"/>
    </source>
</evidence>
<dbReference type="InterPro" id="IPR025110">
    <property type="entry name" value="AMP-bd_C"/>
</dbReference>
<dbReference type="PANTHER" id="PTHR45527">
    <property type="entry name" value="NONRIBOSOMAL PEPTIDE SYNTHETASE"/>
    <property type="match status" value="1"/>
</dbReference>
<evidence type="ECO:0000256" key="1">
    <source>
        <dbReference type="ARBA" id="ARBA00001957"/>
    </source>
</evidence>
<dbReference type="Pfam" id="PF13193">
    <property type="entry name" value="AMP-binding_C"/>
    <property type="match status" value="4"/>
</dbReference>
<dbReference type="InterPro" id="IPR036736">
    <property type="entry name" value="ACP-like_sf"/>
</dbReference>
<dbReference type="InterPro" id="IPR009081">
    <property type="entry name" value="PP-bd_ACP"/>
</dbReference>
<sequence>MSEQSRELQGTEGNEGKRTRRPRPARRERPARRTRPVSRTLPQLLAAAVERDPSATALVYEDRSRTYADLDAWSSRLARVLIERGIGPGDAVAVAVPRSIESVSAVWGVAKSGAAYVPIDPNYPADRVAHMVSDSGVVLGLTTPEARDSLPESVEWMVLGDTFEKTLAEHSPEPISFADRTRGLTDTDAAYVIYTSGSTGKPKGVVVTQAGLGDFCAEQVQRYNLTPRSRTLHFASPSFDASVLELLLAVGAGSTMVIAPPTVYGGEELAALIAGQRVTHGFVTPAALASVDPAGLDTFLDVVVGGEACPPDLVSRWATPGRRFFNGYGPTETTIMTAISDPLVAGQPITIGGPTQGMSLVVLDDRLRPTPVGVAGELYVWGPGVARGYHARSALTAERFVACPFGEPGARMYRTGDVVRWNAAQQIEYVGRSDFQVKIRGFRIELGEIESALAAHDDVDFAAVVAHGSGAGSKVLVAYVHAVPGRTVDTAVLPEFVARSLPRHMVPATVMLLDEIPLTPVGKLDRQALPTPVFEAREFRAPEGSDEELVASVFADVLGVDRVGRDDDFFELGGNSLIATQVVARLSAAAGAQIPVRAVFEAPTVESLAARIATESGAPARKELVAGPRPDRIPLSLAQQRMWFLNRFEPESTVNNIPVAIRLTGALDVSALRSAVVDVVERHESLRTVFPDADGVGYQTVRPTAELADLLPVENVSADDLLDRVAALLGAGFDLGADIPLRATLFAVSPTEHALVFVVHHIAADGFSIGPLTRDVMAAYAARSAGDAPTWAPLPVQYPDFTLWQRDVLGSEDDATSVLAQQISFWTQALAGLPDQLDLPTDRPRPAVATNHGATHRFTLDADLSRAVDEFARQHSVTPFMVVHAALSVLLARLSGTSDIAVGTPVAGRGEAVLDDVIGMFVNTLVLRADVQPGATFEELLGQVRSSDLAAFGHADVPFERLVEILDPARSQARHPLFQVMLTFQNLGSAEFALGDLAVSEVEFDSATAKFDLQVTVLESAAESGYAIALTYATDLFDESSMRTFGDRLARVIDTVVGDPATLVGAVELLDEVERSLVVEEWNATARPVDDVTLVDLFEAQVARTPDAVAVVFEGESLTYAEFAGRVRRTARLLIAEGVGPDSLVGLGMRRSVDLLVGMYAVLAAGGAYVPIDPDQPAERNGYILDTAAPALVLSTSRDHVEVAGERSVPVVLVDEVDVSGFSSAPVSDVDRLGALRGSNTAYVIFTSGSTGRPKGVAVEHGAIVNRLVWMQAEYGLTADDIVLQKTPFTFDVSVWEFFWPLQVGARLVVAAPDGHRDPAYLARVMAERSVTVAHFVPSMLSVFVASLAGGVSGDPTQPAVESLRLVFASGEALPPQTAARFRDVSGAVLHNLYGPTEAAVDVTFHEVTVADQAGVPIGAPVWNTQLFVLDGRLNPVPVGVAGELYLAGAQLARGYVSRADLTADRFVANPFGANGSRMYRTGDLVQWTSSGELEYIGRTDFQVKLRGLRIELGEIESALLVQESIAQSVVLVRNDRLVAYVVPVSGVAVDEGAVKAALAERLASYMVPQLFVVLDAFPVNASGKLDRKALPEPVVEAREFRAPVTATEVLVAGVFADVLGVDRVGLDDDFFALGGNSLVATQVAARLGGALDAQVPVRVLFDASTVEALAVRVESLAGVGGRKALVAGPRPDRIPLSLAQQRMWFLNRLDPESAVNNIPLAIRLSGDADTEALAMSVRDVLARHESLRTVFPDIDGVGSQQILSADALDVDLGVEQVTEGALVGRIEEWALEGFDLTAELPVRARAFVLSPTELVLVLVLHHIAADGVSMGPLARDVMTAYAARSRGQAPGWVPLDVQYADYALWQREVLGGEDDPDSVIARQVAYWTSALAGLPDQLDLPSDRPRPAVASNGGATHTFSIDADLRSRIEDVARTHAASPFMVVHAALSVLLARLSGTSDIAIGTPVGGRGEAALDDLIGMFVNTLVLRTEIDGGQSFADLLAQVRSTDLAAFEHADLPFERLVEILDPERSQARHPLFQVALAFQSGVAGQALELPGLSVSGVDFDIALAKFDLQVTVADVVDGDSGRAALAVDMTYATDLFDASTVVSIGERFVRLLDSLVSDASVPVGDAVLLSDPELAALTTVAGPEVARPETLTEILGRTVASNPDAPALGCGDTTLTYGNLDERSSVLARELISRGIGPESVVALSFPRSWEMVLCVWAVAKTGAAFVPVDPTYPGDRIEHMVTDSAAALGIAVADSIAKLPGAVSWWSLDDLERAAVDAGHSAETVADGDRTQPLLLDHAAYVIYTSGSTGRPKGVVVTHRGLSGLVDQSVDLYSVTASDRVLHICSPSFDPSVFEWALAAAAGAELVVVPPTILGGEELHALLAERKVTVAIITPAVLGSMNPEGLDDLRLLSVGGDASTTELVGNWAPDRQFFNAYGPTETTIISTRGELFAGKPVTVGGPVPGVGALVLDTRLRPVPRGVAGELYLSGGALARGYHGRAALTADRFVANPYGAAGERMYRTGDVVRWTASPSGEAAGATDMSIEYVGRSDFQVKVRGFRIELGEIDAALTDCPGVSFATTVGHPMPSGQTALVSYVLADGVDTDAMSAHVASLLPSYMVPASIVVLDEVPLTAVGKLDRQALPVPSFEAREFRAPASETEVLVAQAFVDVLGVDRAGLDDDFFDLGGNSLVATKLVARLGAALDTRVPVRELFDASTVEALAARMESFTGAVRPALVARSHDSRIPLSLAQQRMWFLNRLEPESAVNNIPIAVRLTGDLDVEALREAVVDVVSRHDALRTRYPEHDGVGYQSVLPVQDVVADWDFGPEQVAADAVNERLSAIALTAFDVTAEVPLRVRLFQLSPSSYVLTLVVHHISADGVSMGPLVRDVMTAYVARAAESAPGWAPLDVQYADYAVWQRETLGSENDPDSVIAKQIAFWEEKLAGIPDQLDLPTDLPRPAVQSYTGATIGASVDAETHRGLVELGRERGASSFMVMHAALAVLLARLSRSSDIVVGTPVSGRGEAALDDLIGMFVNTLALRIEVDPGESFVDLLERVRSADLDAFANDDVPFERLVEVLNPVRSRARHPLFQVGFSFQNMKNDVLELPGLEVAPVDIDFELAKFDLHATIVDNVDANGDPADFSVDFTYATDLFTEATVRRFAQMYARILRGVVADASVPVGDLEMIDADERDQVLGRWNATRHPVGDDLTLVDLFDAQVVAAPDALAVVAEGERLSYAEFDARVNRLARRLIGMGVGPESRVALAMRRSVDLLVGMYAVAKAGGAYVPIDPDHPADRTAYILDTAQPVCVLATTREDVEMPAHLPVVHVDTLEATDIDTRPVTDRERTSPLRPANTAYVIFTSGSTGRPKGVAVSHAAIVNQLEWKRAEYGLDASDAALLKTAATFDLSVWEFWSALTSGGRLVVATADGHRDPGYLDSLMRREKVTTLHAVPSMLQALLVESGDRLPESLRRVLAIGEVLPADTAARFVAAGTSDLFNLYGPTEAAVSVTAQRVEDTTGSAVPIGGPEWNTRLLVLDDRLRPVPVGVPGELYLAGAQLARGYFGRPALTADRFVADPYGPAGERMYRTGDVVAWRTDGTLDYVGRADFQVKVRGFRIELGEIEAALRARSDVAEAAVIVRNDGRSGDRLVAYIVSTGTAPIDTAELAAGLATGLPSYMVPSVFVELDALPLNVNGKIDRKALPAPDVAPRQFRAPATPVETAVARAFANALGIDRVGLDDEFFDLGGNSLVAVTVVAALRDALDVTLPLQWMFVDPTVESIAARIEAGAHSGADRGDHEAAGLGVVLPLRASGTSEPLFCIHPVTGLSWSFAGLAGYVDEDRPIYGIQSPALSEHIEFPASIEDWAALYVDRIRRIQPSGPYHLIGWSLGGSIAHAMAVHLRDMGETVQTLAMLDSHVADPATGVAEYEDPSLGDLLGDFAAELAGGDVALRQLDADRVEAILRRLPAPFDRITGEDWERIVESISHSFDLLGRYRPGDFDGDLLYFGADMGEADGAAGWRDSVRGSVDVIPVAAGHRQLLSPGALEVVGPELDRYLRR</sequence>
<dbReference type="InterPro" id="IPR020802">
    <property type="entry name" value="TesA-like"/>
</dbReference>
<dbReference type="Gene3D" id="2.30.38.10">
    <property type="entry name" value="Luciferase, Domain 3"/>
    <property type="match status" value="4"/>
</dbReference>
<reference evidence="6 7" key="1">
    <citation type="submission" date="2023-11" db="EMBL/GenBank/DDBJ databases">
        <authorList>
            <person name="Val-Calvo J."/>
            <person name="Scortti M."/>
            <person name="Vazquez-Boland J."/>
        </authorList>
    </citation>
    <scope>NUCLEOTIDE SEQUENCE [LARGE SCALE GENOMIC DNA]</scope>
    <source>
        <strain evidence="6 7">PAM 2766</strain>
    </source>
</reference>
<evidence type="ECO:0000256" key="4">
    <source>
        <dbReference type="SAM" id="MobiDB-lite"/>
    </source>
</evidence>
<dbReference type="SUPFAM" id="SSF47336">
    <property type="entry name" value="ACP-like"/>
    <property type="match status" value="4"/>
</dbReference>
<dbReference type="InterPro" id="IPR020845">
    <property type="entry name" value="AMP-binding_CS"/>
</dbReference>
<comment type="cofactor">
    <cofactor evidence="1">
        <name>pantetheine 4'-phosphate</name>
        <dbReference type="ChEBI" id="CHEBI:47942"/>
    </cofactor>
</comment>
<feature type="compositionally biased region" description="Basic residues" evidence="4">
    <location>
        <begin position="18"/>
        <end position="36"/>
    </location>
</feature>
<dbReference type="SUPFAM" id="SSF53474">
    <property type="entry name" value="alpha/beta-Hydrolases"/>
    <property type="match status" value="1"/>
</dbReference>
<dbReference type="PROSITE" id="PS00455">
    <property type="entry name" value="AMP_BINDING"/>
    <property type="match status" value="4"/>
</dbReference>
<dbReference type="Gene3D" id="3.30.300.30">
    <property type="match status" value="4"/>
</dbReference>
<keyword evidence="2" id="KW-0596">Phosphopantetheine</keyword>
<dbReference type="PROSITE" id="PS50075">
    <property type="entry name" value="CARRIER"/>
    <property type="match status" value="4"/>
</dbReference>
<dbReference type="RefSeq" id="WP_420165249.1">
    <property type="nucleotide sequence ID" value="NZ_JBDLNV010000005.1"/>
</dbReference>
<feature type="domain" description="Carrier" evidence="5">
    <location>
        <begin position="541"/>
        <end position="616"/>
    </location>
</feature>
<dbReference type="Gene3D" id="3.40.50.980">
    <property type="match status" value="8"/>
</dbReference>
<evidence type="ECO:0000313" key="7">
    <source>
        <dbReference type="Proteomes" id="UP001629745"/>
    </source>
</evidence>
<dbReference type="CDD" id="cd19540">
    <property type="entry name" value="LCL_NRPS-like"/>
    <property type="match status" value="3"/>
</dbReference>
<feature type="domain" description="Carrier" evidence="5">
    <location>
        <begin position="2665"/>
        <end position="2740"/>
    </location>
</feature>
<keyword evidence="3" id="KW-0597">Phosphoprotein</keyword>
<dbReference type="Pfam" id="PF00668">
    <property type="entry name" value="Condensation"/>
    <property type="match status" value="3"/>
</dbReference>
<dbReference type="InterPro" id="IPR029058">
    <property type="entry name" value="AB_hydrolase_fold"/>
</dbReference>
<dbReference type="Pfam" id="PF00550">
    <property type="entry name" value="PP-binding"/>
    <property type="match status" value="4"/>
</dbReference>
<dbReference type="PROSITE" id="PS00012">
    <property type="entry name" value="PHOSPHOPANTETHEINE"/>
    <property type="match status" value="4"/>
</dbReference>
<dbReference type="Gene3D" id="3.30.559.30">
    <property type="entry name" value="Nonribosomal peptide synthetase, condensation domain"/>
    <property type="match status" value="3"/>
</dbReference>
<evidence type="ECO:0000256" key="2">
    <source>
        <dbReference type="ARBA" id="ARBA00022450"/>
    </source>
</evidence>
<dbReference type="Gene3D" id="3.40.50.1820">
    <property type="entry name" value="alpha/beta hydrolase"/>
    <property type="match status" value="1"/>
</dbReference>
<evidence type="ECO:0000256" key="3">
    <source>
        <dbReference type="ARBA" id="ARBA00022553"/>
    </source>
</evidence>
<name>A0ABW9FIZ9_9NOCA</name>
<feature type="region of interest" description="Disordered" evidence="4">
    <location>
        <begin position="1"/>
        <end position="41"/>
    </location>
</feature>
<dbReference type="InterPro" id="IPR001031">
    <property type="entry name" value="Thioesterase"/>
</dbReference>
<dbReference type="NCBIfam" id="NF003417">
    <property type="entry name" value="PRK04813.1"/>
    <property type="match status" value="4"/>
</dbReference>
<dbReference type="Gene3D" id="1.10.1200.10">
    <property type="entry name" value="ACP-like"/>
    <property type="match status" value="3"/>
</dbReference>
<dbReference type="SUPFAM" id="SSF52777">
    <property type="entry name" value="CoA-dependent acyltransferases"/>
    <property type="match status" value="6"/>
</dbReference>
<dbReference type="InterPro" id="IPR023213">
    <property type="entry name" value="CAT-like_dom_sf"/>
</dbReference>
<feature type="domain" description="Carrier" evidence="5">
    <location>
        <begin position="3728"/>
        <end position="3803"/>
    </location>
</feature>
<dbReference type="SMART" id="SM00824">
    <property type="entry name" value="PKS_TE"/>
    <property type="match status" value="1"/>
</dbReference>
<dbReference type="InterPro" id="IPR001242">
    <property type="entry name" value="Condensation_dom"/>
</dbReference>
<dbReference type="InterPro" id="IPR006162">
    <property type="entry name" value="Ppantetheine_attach_site"/>
</dbReference>
<dbReference type="SMART" id="SM00823">
    <property type="entry name" value="PKS_PP"/>
    <property type="match status" value="4"/>
</dbReference>
<dbReference type="InterPro" id="IPR045851">
    <property type="entry name" value="AMP-bd_C_sf"/>
</dbReference>
<proteinExistence type="predicted"/>
<evidence type="ECO:0000259" key="5">
    <source>
        <dbReference type="PROSITE" id="PS50075"/>
    </source>
</evidence>
<dbReference type="InterPro" id="IPR010071">
    <property type="entry name" value="AA_adenyl_dom"/>
</dbReference>
<dbReference type="InterPro" id="IPR020806">
    <property type="entry name" value="PKS_PP-bd"/>
</dbReference>
<dbReference type="Gene3D" id="3.30.559.10">
    <property type="entry name" value="Chloramphenicol acetyltransferase-like domain"/>
    <property type="match status" value="3"/>
</dbReference>